<dbReference type="InterPro" id="IPR045339">
    <property type="entry name" value="DUF6534"/>
</dbReference>
<feature type="transmembrane region" description="Helical" evidence="1">
    <location>
        <begin position="129"/>
        <end position="156"/>
    </location>
</feature>
<evidence type="ECO:0000256" key="1">
    <source>
        <dbReference type="SAM" id="Phobius"/>
    </source>
</evidence>
<dbReference type="Proteomes" id="UP001221757">
    <property type="component" value="Unassembled WGS sequence"/>
</dbReference>
<gene>
    <name evidence="3" type="ORF">B0H17DRAFT_1197654</name>
</gene>
<keyword evidence="1" id="KW-0812">Transmembrane</keyword>
<organism evidence="3 4">
    <name type="scientific">Mycena rosella</name>
    <name type="common">Pink bonnet</name>
    <name type="synonym">Agaricus rosellus</name>
    <dbReference type="NCBI Taxonomy" id="1033263"/>
    <lineage>
        <taxon>Eukaryota</taxon>
        <taxon>Fungi</taxon>
        <taxon>Dikarya</taxon>
        <taxon>Basidiomycota</taxon>
        <taxon>Agaricomycotina</taxon>
        <taxon>Agaricomycetes</taxon>
        <taxon>Agaricomycetidae</taxon>
        <taxon>Agaricales</taxon>
        <taxon>Marasmiineae</taxon>
        <taxon>Mycenaceae</taxon>
        <taxon>Mycena</taxon>
    </lineage>
</organism>
<reference evidence="3" key="1">
    <citation type="submission" date="2023-03" db="EMBL/GenBank/DDBJ databases">
        <title>Massive genome expansion in bonnet fungi (Mycena s.s.) driven by repeated elements and novel gene families across ecological guilds.</title>
        <authorList>
            <consortium name="Lawrence Berkeley National Laboratory"/>
            <person name="Harder C.B."/>
            <person name="Miyauchi S."/>
            <person name="Viragh M."/>
            <person name="Kuo A."/>
            <person name="Thoen E."/>
            <person name="Andreopoulos B."/>
            <person name="Lu D."/>
            <person name="Skrede I."/>
            <person name="Drula E."/>
            <person name="Henrissat B."/>
            <person name="Morin E."/>
            <person name="Kohler A."/>
            <person name="Barry K."/>
            <person name="LaButti K."/>
            <person name="Morin E."/>
            <person name="Salamov A."/>
            <person name="Lipzen A."/>
            <person name="Mereny Z."/>
            <person name="Hegedus B."/>
            <person name="Baldrian P."/>
            <person name="Stursova M."/>
            <person name="Weitz H."/>
            <person name="Taylor A."/>
            <person name="Grigoriev I.V."/>
            <person name="Nagy L.G."/>
            <person name="Martin F."/>
            <person name="Kauserud H."/>
        </authorList>
    </citation>
    <scope>NUCLEOTIDE SEQUENCE</scope>
    <source>
        <strain evidence="3">CBHHK067</strain>
    </source>
</reference>
<feature type="transmembrane region" description="Helical" evidence="1">
    <location>
        <begin position="216"/>
        <end position="243"/>
    </location>
</feature>
<protein>
    <recommendedName>
        <fullName evidence="2">DUF6534 domain-containing protein</fullName>
    </recommendedName>
</protein>
<feature type="domain" description="DUF6534" evidence="2">
    <location>
        <begin position="181"/>
        <end position="266"/>
    </location>
</feature>
<dbReference type="EMBL" id="JARKIE010000031">
    <property type="protein sequence ID" value="KAJ7697263.1"/>
    <property type="molecule type" value="Genomic_DNA"/>
</dbReference>
<evidence type="ECO:0000259" key="2">
    <source>
        <dbReference type="Pfam" id="PF20152"/>
    </source>
</evidence>
<proteinExistence type="predicted"/>
<keyword evidence="4" id="KW-1185">Reference proteome</keyword>
<keyword evidence="1" id="KW-0472">Membrane</keyword>
<feature type="transmembrane region" description="Helical" evidence="1">
    <location>
        <begin position="168"/>
        <end position="195"/>
    </location>
</feature>
<evidence type="ECO:0000313" key="3">
    <source>
        <dbReference type="EMBL" id="KAJ7697263.1"/>
    </source>
</evidence>
<dbReference type="AlphaFoldDB" id="A0AAD7DSU7"/>
<keyword evidence="1" id="KW-1133">Transmembrane helix</keyword>
<feature type="transmembrane region" description="Helical" evidence="1">
    <location>
        <begin position="23"/>
        <end position="45"/>
    </location>
</feature>
<feature type="transmembrane region" description="Helical" evidence="1">
    <location>
        <begin position="97"/>
        <end position="117"/>
    </location>
</feature>
<comment type="caution">
    <text evidence="3">The sequence shown here is derived from an EMBL/GenBank/DDBJ whole genome shotgun (WGS) entry which is preliminary data.</text>
</comment>
<sequence>MSANGTTPTAAAAPSFAQVFGPVFWGFCVALILCGVSALQGYLYFTRYNDKLPVRLLAAMMLTLDFLSMALISQSMYYYMLPDFGSFAPLGAVTNELVVECLISAVITFTSQMYFAYQLYMVKSPGHTAMAVNAFVIVCGTVGFGGAIGCVGLMFMHPHSIFMNRNHTFAILAGLAKGFDAAADIVATIAMCIFLKSADTGITRTSSLLRSLMNLVINRGLLVTAAQIILLITFFASAGHLYWLAVHINTTKLYVNTFFGMLNARTALQDKYAAGHMSLSTDHSITANSNANARRRPAVFNMVDNKVRPESTHVGFPRKKADGMNMQAAALRSQDYALGEIRVTTSSMVSDI</sequence>
<dbReference type="Pfam" id="PF20152">
    <property type="entry name" value="DUF6534"/>
    <property type="match status" value="1"/>
</dbReference>
<dbReference type="PANTHER" id="PTHR40465:SF1">
    <property type="entry name" value="DUF6534 DOMAIN-CONTAINING PROTEIN"/>
    <property type="match status" value="1"/>
</dbReference>
<accession>A0AAD7DSU7</accession>
<evidence type="ECO:0000313" key="4">
    <source>
        <dbReference type="Proteomes" id="UP001221757"/>
    </source>
</evidence>
<dbReference type="PANTHER" id="PTHR40465">
    <property type="entry name" value="CHROMOSOME 1, WHOLE GENOME SHOTGUN SEQUENCE"/>
    <property type="match status" value="1"/>
</dbReference>
<feature type="transmembrane region" description="Helical" evidence="1">
    <location>
        <begin position="57"/>
        <end position="77"/>
    </location>
</feature>
<name>A0AAD7DSU7_MYCRO</name>